<dbReference type="AlphaFoldDB" id="A0A0L0BR44"/>
<keyword evidence="1" id="KW-0812">Transmembrane</keyword>
<sequence>MCGQSENDITVEAPGDFVGETLVFPLIGLVLSVNTVVEPPPGVLVGETLMFVLLLLTRSGSLIVVNFPLAFLGFSTVSLIPVLVEGSLFDPAGERITRFIVVLPITVGLSNLPIFCAVTTGVGVVFKGGGSLKTFFFLSKTNNILLSVNIIKKLFKSSPFSDNGVSVARFLKVRRIVLSELDDVIDEHSLPDISASKLILSCWDFKSESNIEDSTCSAMISSLSNCDSSADSSFDLIFSKRLLVILGVIATSLSSSSVVSVTGCLVSLACSESFDSLDLSTFVSSLDDSTFVSPLVSSLVSSLDDSTFVSSLVKAASEATLISLFQSLLLCHPGALLLPPFDHLLLMLF</sequence>
<feature type="transmembrane region" description="Helical" evidence="1">
    <location>
        <begin position="96"/>
        <end position="126"/>
    </location>
</feature>
<dbReference type="Proteomes" id="UP000037069">
    <property type="component" value="Unassembled WGS sequence"/>
</dbReference>
<feature type="transmembrane region" description="Helical" evidence="1">
    <location>
        <begin position="63"/>
        <end position="84"/>
    </location>
</feature>
<name>A0A0L0BR44_LUCCU</name>
<proteinExistence type="predicted"/>
<evidence type="ECO:0000256" key="1">
    <source>
        <dbReference type="SAM" id="Phobius"/>
    </source>
</evidence>
<reference evidence="2 3" key="1">
    <citation type="journal article" date="2015" name="Nat. Commun.">
        <title>Lucilia cuprina genome unlocks parasitic fly biology to underpin future interventions.</title>
        <authorList>
            <person name="Anstead C.A."/>
            <person name="Korhonen P.K."/>
            <person name="Young N.D."/>
            <person name="Hall R.S."/>
            <person name="Jex A.R."/>
            <person name="Murali S.C."/>
            <person name="Hughes D.S."/>
            <person name="Lee S.F."/>
            <person name="Perry T."/>
            <person name="Stroehlein A.J."/>
            <person name="Ansell B.R."/>
            <person name="Breugelmans B."/>
            <person name="Hofmann A."/>
            <person name="Qu J."/>
            <person name="Dugan S."/>
            <person name="Lee S.L."/>
            <person name="Chao H."/>
            <person name="Dinh H."/>
            <person name="Han Y."/>
            <person name="Doddapaneni H.V."/>
            <person name="Worley K.C."/>
            <person name="Muzny D.M."/>
            <person name="Ioannidis P."/>
            <person name="Waterhouse R.M."/>
            <person name="Zdobnov E.M."/>
            <person name="James P.J."/>
            <person name="Bagnall N.H."/>
            <person name="Kotze A.C."/>
            <person name="Gibbs R.A."/>
            <person name="Richards S."/>
            <person name="Batterham P."/>
            <person name="Gasser R.B."/>
        </authorList>
    </citation>
    <scope>NUCLEOTIDE SEQUENCE [LARGE SCALE GENOMIC DNA]</scope>
    <source>
        <strain evidence="2 3">LS</strain>
        <tissue evidence="2">Full body</tissue>
    </source>
</reference>
<evidence type="ECO:0000313" key="3">
    <source>
        <dbReference type="Proteomes" id="UP000037069"/>
    </source>
</evidence>
<evidence type="ECO:0000313" key="2">
    <source>
        <dbReference type="EMBL" id="KNC21704.1"/>
    </source>
</evidence>
<accession>A0A0L0BR44</accession>
<keyword evidence="1" id="KW-1133">Transmembrane helix</keyword>
<keyword evidence="3" id="KW-1185">Reference proteome</keyword>
<protein>
    <submittedName>
        <fullName evidence="2">Uncharacterized protein</fullName>
    </submittedName>
</protein>
<organism evidence="2 3">
    <name type="scientific">Lucilia cuprina</name>
    <name type="common">Green bottle fly</name>
    <name type="synonym">Australian sheep blowfly</name>
    <dbReference type="NCBI Taxonomy" id="7375"/>
    <lineage>
        <taxon>Eukaryota</taxon>
        <taxon>Metazoa</taxon>
        <taxon>Ecdysozoa</taxon>
        <taxon>Arthropoda</taxon>
        <taxon>Hexapoda</taxon>
        <taxon>Insecta</taxon>
        <taxon>Pterygota</taxon>
        <taxon>Neoptera</taxon>
        <taxon>Endopterygota</taxon>
        <taxon>Diptera</taxon>
        <taxon>Brachycera</taxon>
        <taxon>Muscomorpha</taxon>
        <taxon>Oestroidea</taxon>
        <taxon>Calliphoridae</taxon>
        <taxon>Luciliinae</taxon>
        <taxon>Lucilia</taxon>
    </lineage>
</organism>
<gene>
    <name evidence="2" type="ORF">FF38_09758</name>
</gene>
<dbReference type="EMBL" id="JRES01001589">
    <property type="protein sequence ID" value="KNC21704.1"/>
    <property type="molecule type" value="Genomic_DNA"/>
</dbReference>
<comment type="caution">
    <text evidence="2">The sequence shown here is derived from an EMBL/GenBank/DDBJ whole genome shotgun (WGS) entry which is preliminary data.</text>
</comment>
<keyword evidence="1" id="KW-0472">Membrane</keyword>